<organism evidence="1 2">
    <name type="scientific">Microvirga brassicacearum</name>
    <dbReference type="NCBI Taxonomy" id="2580413"/>
    <lineage>
        <taxon>Bacteria</taxon>
        <taxon>Pseudomonadati</taxon>
        <taxon>Pseudomonadota</taxon>
        <taxon>Alphaproteobacteria</taxon>
        <taxon>Hyphomicrobiales</taxon>
        <taxon>Methylobacteriaceae</taxon>
        <taxon>Microvirga</taxon>
    </lineage>
</organism>
<keyword evidence="2" id="KW-1185">Reference proteome</keyword>
<reference evidence="1 2" key="1">
    <citation type="journal article" date="2019" name="Microorganisms">
        <title>Genome Insights into the Novel Species Microvirga brassicacearum, a Rapeseed Endophyte with Biotechnological Potential.</title>
        <authorList>
            <person name="Jimenez-Gomez A."/>
            <person name="Saati-Santamaria Z."/>
            <person name="Igual J.M."/>
            <person name="Rivas R."/>
            <person name="Mateos P.F."/>
            <person name="Garcia-Fraile P."/>
        </authorList>
    </citation>
    <scope>NUCLEOTIDE SEQUENCE [LARGE SCALE GENOMIC DNA]</scope>
    <source>
        <strain evidence="1 2">CDVBN77</strain>
    </source>
</reference>
<dbReference type="OrthoDB" id="7993290at2"/>
<proteinExistence type="predicted"/>
<dbReference type="RefSeq" id="WP_150942732.1">
    <property type="nucleotide sequence ID" value="NZ_VCMV01000007.1"/>
</dbReference>
<name>A0A5N3PEP3_9HYPH</name>
<accession>A0A5N3PEP3</accession>
<dbReference type="AlphaFoldDB" id="A0A5N3PEP3"/>
<dbReference type="EMBL" id="VCMV01000007">
    <property type="protein sequence ID" value="KAB0268174.1"/>
    <property type="molecule type" value="Genomic_DNA"/>
</dbReference>
<comment type="caution">
    <text evidence="1">The sequence shown here is derived from an EMBL/GenBank/DDBJ whole genome shotgun (WGS) entry which is preliminary data.</text>
</comment>
<protein>
    <submittedName>
        <fullName evidence="1">Uncharacterized protein</fullName>
    </submittedName>
</protein>
<evidence type="ECO:0000313" key="2">
    <source>
        <dbReference type="Proteomes" id="UP000325684"/>
    </source>
</evidence>
<sequence length="118" mass="13357">MFLAVSEGWHWRYEVCEHADGYLVQMRDLETGDLDEDFSTVFRTMPVAFAYAEMSAAYERYVATEGEEEDAGETGLELATTERHFVDLSDRLGDSGVHGVMVAAWEQVRPPAKPRVIH</sequence>
<evidence type="ECO:0000313" key="1">
    <source>
        <dbReference type="EMBL" id="KAB0268174.1"/>
    </source>
</evidence>
<gene>
    <name evidence="1" type="ORF">FEZ63_06000</name>
</gene>
<dbReference type="Proteomes" id="UP000325684">
    <property type="component" value="Unassembled WGS sequence"/>
</dbReference>